<evidence type="ECO:0000313" key="6">
    <source>
        <dbReference type="Proteomes" id="UP000095087"/>
    </source>
</evidence>
<dbReference type="OrthoDB" id="9805575at2"/>
<dbReference type="PATRIC" id="fig|1177755.3.peg.2654"/>
<dbReference type="GO" id="GO:0046872">
    <property type="term" value="F:metal ion binding"/>
    <property type="evidence" value="ECO:0007669"/>
    <property type="project" value="UniProtKB-KW"/>
</dbReference>
<dbReference type="PANTHER" id="PTHR28620:SF1">
    <property type="entry name" value="CENP-V_GFA DOMAIN-CONTAINING PROTEIN"/>
    <property type="match status" value="1"/>
</dbReference>
<dbReference type="STRING" id="1177755.A7A08_02632"/>
<comment type="similarity">
    <text evidence="1">Belongs to the Gfa family.</text>
</comment>
<organism evidence="5 6">
    <name type="scientific">Methyloligella halotolerans</name>
    <dbReference type="NCBI Taxonomy" id="1177755"/>
    <lineage>
        <taxon>Bacteria</taxon>
        <taxon>Pseudomonadati</taxon>
        <taxon>Pseudomonadota</taxon>
        <taxon>Alphaproteobacteria</taxon>
        <taxon>Hyphomicrobiales</taxon>
        <taxon>Hyphomicrobiaceae</taxon>
        <taxon>Methyloligella</taxon>
    </lineage>
</organism>
<dbReference type="EMBL" id="MASI01000007">
    <property type="protein sequence ID" value="ODA66509.1"/>
    <property type="molecule type" value="Genomic_DNA"/>
</dbReference>
<comment type="caution">
    <text evidence="5">The sequence shown here is derived from an EMBL/GenBank/DDBJ whole genome shotgun (WGS) entry which is preliminary data.</text>
</comment>
<keyword evidence="6" id="KW-1185">Reference proteome</keyword>
<dbReference type="Proteomes" id="UP000095087">
    <property type="component" value="Unassembled WGS sequence"/>
</dbReference>
<reference evidence="5 6" key="1">
    <citation type="submission" date="2016-07" db="EMBL/GenBank/DDBJ databases">
        <title>Draft genome sequence of Methyloligella halotolerans C2T (VKM B-2706T=CCUG 61687T=DSM 25045T), a halotolerant polyhydroxybutyrate accumulating methylotroph.</title>
        <authorList>
            <person name="Vasilenko O.V."/>
            <person name="Doronina N.V."/>
            <person name="Poroshina M.N."/>
            <person name="Tarlachkov S.V."/>
            <person name="Trotsenko Y.A."/>
        </authorList>
    </citation>
    <scope>NUCLEOTIDE SEQUENCE [LARGE SCALE GENOMIC DNA]</scope>
    <source>
        <strain evidence="5 6">VKM B-2706</strain>
    </source>
</reference>
<dbReference type="AlphaFoldDB" id="A0A1E2RWR3"/>
<dbReference type="InterPro" id="IPR052355">
    <property type="entry name" value="CENP-V-like"/>
</dbReference>
<dbReference type="GO" id="GO:0016846">
    <property type="term" value="F:carbon-sulfur lyase activity"/>
    <property type="evidence" value="ECO:0007669"/>
    <property type="project" value="InterPro"/>
</dbReference>
<dbReference type="Pfam" id="PF04828">
    <property type="entry name" value="GFA"/>
    <property type="match status" value="1"/>
</dbReference>
<name>A0A1E2RWR3_9HYPH</name>
<evidence type="ECO:0000256" key="1">
    <source>
        <dbReference type="ARBA" id="ARBA00005495"/>
    </source>
</evidence>
<dbReference type="PANTHER" id="PTHR28620">
    <property type="entry name" value="CENTROMERE PROTEIN V"/>
    <property type="match status" value="1"/>
</dbReference>
<dbReference type="InterPro" id="IPR011057">
    <property type="entry name" value="Mss4-like_sf"/>
</dbReference>
<dbReference type="SUPFAM" id="SSF51316">
    <property type="entry name" value="Mss4-like"/>
    <property type="match status" value="1"/>
</dbReference>
<sequence length="116" mass="12513">MPFEGSCHCGAVTFSVDADAPTSAKSCNCSHCRRKGFLWAFFPREVFGLKSGEDVLTSYGFGRRIIDHVFCSRCGTQAFALGTAPGGAETAAINLRCVPDIDLDALKIERVDGARY</sequence>
<dbReference type="Gene3D" id="2.170.150.70">
    <property type="match status" value="1"/>
</dbReference>
<gene>
    <name evidence="5" type="ORF">A7A08_02632</name>
</gene>
<dbReference type="PROSITE" id="PS51891">
    <property type="entry name" value="CENP_V_GFA"/>
    <property type="match status" value="1"/>
</dbReference>
<proteinExistence type="inferred from homology"/>
<evidence type="ECO:0000256" key="2">
    <source>
        <dbReference type="ARBA" id="ARBA00022723"/>
    </source>
</evidence>
<keyword evidence="2" id="KW-0479">Metal-binding</keyword>
<protein>
    <submittedName>
        <fullName evidence="5">Glutathione-dependent formaldehyde-activating enzyme</fullName>
    </submittedName>
</protein>
<dbReference type="InterPro" id="IPR006913">
    <property type="entry name" value="CENP-V/GFA"/>
</dbReference>
<keyword evidence="3" id="KW-0862">Zinc</keyword>
<feature type="domain" description="CENP-V/GFA" evidence="4">
    <location>
        <begin position="3"/>
        <end position="116"/>
    </location>
</feature>
<evidence type="ECO:0000256" key="3">
    <source>
        <dbReference type="ARBA" id="ARBA00022833"/>
    </source>
</evidence>
<dbReference type="RefSeq" id="WP_069095801.1">
    <property type="nucleotide sequence ID" value="NZ_MASI01000007.1"/>
</dbReference>
<accession>A0A1E2RWR3</accession>
<evidence type="ECO:0000259" key="4">
    <source>
        <dbReference type="PROSITE" id="PS51891"/>
    </source>
</evidence>
<evidence type="ECO:0000313" key="5">
    <source>
        <dbReference type="EMBL" id="ODA66509.1"/>
    </source>
</evidence>